<organism evidence="7 8">
    <name type="scientific">Dendrobium chrysotoxum</name>
    <name type="common">Orchid</name>
    <dbReference type="NCBI Taxonomy" id="161865"/>
    <lineage>
        <taxon>Eukaryota</taxon>
        <taxon>Viridiplantae</taxon>
        <taxon>Streptophyta</taxon>
        <taxon>Embryophyta</taxon>
        <taxon>Tracheophyta</taxon>
        <taxon>Spermatophyta</taxon>
        <taxon>Magnoliopsida</taxon>
        <taxon>Liliopsida</taxon>
        <taxon>Asparagales</taxon>
        <taxon>Orchidaceae</taxon>
        <taxon>Epidendroideae</taxon>
        <taxon>Malaxideae</taxon>
        <taxon>Dendrobiinae</taxon>
        <taxon>Dendrobium</taxon>
    </lineage>
</organism>
<protein>
    <recommendedName>
        <fullName evidence="9">Aquaporin SIP2-1</fullName>
    </recommendedName>
</protein>
<dbReference type="InterPro" id="IPR023271">
    <property type="entry name" value="Aquaporin-like"/>
</dbReference>
<keyword evidence="5" id="KW-0813">Transport</keyword>
<evidence type="ECO:0000313" key="7">
    <source>
        <dbReference type="EMBL" id="KAH0465446.1"/>
    </source>
</evidence>
<sequence>MLKPKKRKLGKELIELIESHSSPVILYWLLLQASEPPYFSSGPKQRSSCLHSITLLAARKQYSLRADAAPWNVKRNSKSLRKWNKVKEEEAIWMEEQPTWLMMPRLRLLASDFFVSFLWVWSGSVLRCLAFWFLGSGNSPIVLLIKGSIAVPYLVFFAWVGKATNGGSYNPLIVLCYAISGNFSVFLFSILARIPAQVVGSVVGVWLTNSTFPGAFHGPRLNADIHRGTFTEGFLTFIIVIIVLSLKKKDLGSSAKRIWISSVSKVILHLLGSDITGGIMNPATAFGWAYAQGTHVSKEHICVYWLAPIEATVLGVWACSILINPLRTCWLSLFLCWPPMLHGSVC</sequence>
<dbReference type="GO" id="GO:0015267">
    <property type="term" value="F:channel activity"/>
    <property type="evidence" value="ECO:0007669"/>
    <property type="project" value="InterPro"/>
</dbReference>
<evidence type="ECO:0000256" key="3">
    <source>
        <dbReference type="ARBA" id="ARBA00022989"/>
    </source>
</evidence>
<keyword evidence="8" id="KW-1185">Reference proteome</keyword>
<dbReference type="Pfam" id="PF00230">
    <property type="entry name" value="MIP"/>
    <property type="match status" value="1"/>
</dbReference>
<dbReference type="PANTHER" id="PTHR47720">
    <property type="entry name" value="AQUAPORIN SIP2-1-RELATED"/>
    <property type="match status" value="1"/>
</dbReference>
<evidence type="ECO:0000256" key="5">
    <source>
        <dbReference type="RuleBase" id="RU000477"/>
    </source>
</evidence>
<keyword evidence="3 6" id="KW-1133">Transmembrane helix</keyword>
<feature type="transmembrane region" description="Helical" evidence="6">
    <location>
        <begin position="113"/>
        <end position="135"/>
    </location>
</feature>
<evidence type="ECO:0000256" key="2">
    <source>
        <dbReference type="ARBA" id="ARBA00022692"/>
    </source>
</evidence>
<evidence type="ECO:0000256" key="1">
    <source>
        <dbReference type="ARBA" id="ARBA00004141"/>
    </source>
</evidence>
<feature type="transmembrane region" description="Helical" evidence="6">
    <location>
        <begin position="266"/>
        <end position="291"/>
    </location>
</feature>
<comment type="similarity">
    <text evidence="5">Belongs to the MIP/aquaporin (TC 1.A.8) family.</text>
</comment>
<evidence type="ECO:0000256" key="4">
    <source>
        <dbReference type="ARBA" id="ARBA00023136"/>
    </source>
</evidence>
<keyword evidence="4 6" id="KW-0472">Membrane</keyword>
<keyword evidence="2 5" id="KW-0812">Transmembrane</keyword>
<evidence type="ECO:0000256" key="6">
    <source>
        <dbReference type="SAM" id="Phobius"/>
    </source>
</evidence>
<dbReference type="InterPro" id="IPR044226">
    <property type="entry name" value="SIP2-1-like"/>
</dbReference>
<dbReference type="Proteomes" id="UP000775213">
    <property type="component" value="Unassembled WGS sequence"/>
</dbReference>
<dbReference type="AlphaFoldDB" id="A0AAV7H982"/>
<dbReference type="Gene3D" id="1.20.1080.10">
    <property type="entry name" value="Glycerol uptake facilitator protein"/>
    <property type="match status" value="1"/>
</dbReference>
<accession>A0AAV7H982</accession>
<dbReference type="PANTHER" id="PTHR47720:SF1">
    <property type="entry name" value="AQUAPORIN SIP2-1-RELATED"/>
    <property type="match status" value="1"/>
</dbReference>
<gene>
    <name evidence="7" type="ORF">IEQ34_005549</name>
</gene>
<evidence type="ECO:0008006" key="9">
    <source>
        <dbReference type="Google" id="ProtNLM"/>
    </source>
</evidence>
<comment type="caution">
    <text evidence="7">The sequence shown here is derived from an EMBL/GenBank/DDBJ whole genome shotgun (WGS) entry which is preliminary data.</text>
</comment>
<reference evidence="7 8" key="1">
    <citation type="journal article" date="2021" name="Hortic Res">
        <title>Chromosome-scale assembly of the Dendrobium chrysotoxum genome enhances the understanding of orchid evolution.</title>
        <authorList>
            <person name="Zhang Y."/>
            <person name="Zhang G.Q."/>
            <person name="Zhang D."/>
            <person name="Liu X.D."/>
            <person name="Xu X.Y."/>
            <person name="Sun W.H."/>
            <person name="Yu X."/>
            <person name="Zhu X."/>
            <person name="Wang Z.W."/>
            <person name="Zhao X."/>
            <person name="Zhong W.Y."/>
            <person name="Chen H."/>
            <person name="Yin W.L."/>
            <person name="Huang T."/>
            <person name="Niu S.C."/>
            <person name="Liu Z.J."/>
        </authorList>
    </citation>
    <scope>NUCLEOTIDE SEQUENCE [LARGE SCALE GENOMIC DNA]</scope>
    <source>
        <strain evidence="7">Lindl</strain>
    </source>
</reference>
<dbReference type="GO" id="GO:0016020">
    <property type="term" value="C:membrane"/>
    <property type="evidence" value="ECO:0007669"/>
    <property type="project" value="UniProtKB-SubCell"/>
</dbReference>
<comment type="subcellular location">
    <subcellularLocation>
        <location evidence="1">Membrane</location>
        <topology evidence="1">Multi-pass membrane protein</topology>
    </subcellularLocation>
</comment>
<dbReference type="EMBL" id="JAGFBR010000006">
    <property type="protein sequence ID" value="KAH0465446.1"/>
    <property type="molecule type" value="Genomic_DNA"/>
</dbReference>
<name>A0AAV7H982_DENCH</name>
<dbReference type="PRINTS" id="PR00783">
    <property type="entry name" value="MINTRINSICP"/>
</dbReference>
<feature type="transmembrane region" description="Helical" evidence="6">
    <location>
        <begin position="172"/>
        <end position="192"/>
    </location>
</feature>
<dbReference type="SUPFAM" id="SSF81338">
    <property type="entry name" value="Aquaporin-like"/>
    <property type="match status" value="1"/>
</dbReference>
<feature type="transmembrane region" description="Helical" evidence="6">
    <location>
        <begin position="303"/>
        <end position="323"/>
    </location>
</feature>
<feature type="transmembrane region" description="Helical" evidence="6">
    <location>
        <begin position="228"/>
        <end position="246"/>
    </location>
</feature>
<dbReference type="InterPro" id="IPR000425">
    <property type="entry name" value="MIP"/>
</dbReference>
<evidence type="ECO:0000313" key="8">
    <source>
        <dbReference type="Proteomes" id="UP000775213"/>
    </source>
</evidence>
<feature type="transmembrane region" description="Helical" evidence="6">
    <location>
        <begin position="141"/>
        <end position="160"/>
    </location>
</feature>
<proteinExistence type="inferred from homology"/>